<protein>
    <submittedName>
        <fullName evidence="9">Subtilase family protein</fullName>
    </submittedName>
</protein>
<name>A0A1Y6D386_9GAMM</name>
<dbReference type="PROSITE" id="PS00138">
    <property type="entry name" value="SUBTILASE_SER"/>
    <property type="match status" value="1"/>
</dbReference>
<evidence type="ECO:0000256" key="7">
    <source>
        <dbReference type="SAM" id="SignalP"/>
    </source>
</evidence>
<dbReference type="PROSITE" id="PS51892">
    <property type="entry name" value="SUBTILASE"/>
    <property type="match status" value="1"/>
</dbReference>
<keyword evidence="3 6" id="KW-0378">Hydrolase</keyword>
<evidence type="ECO:0000256" key="3">
    <source>
        <dbReference type="ARBA" id="ARBA00022801"/>
    </source>
</evidence>
<feature type="domain" description="Peptidase S8/S53" evidence="8">
    <location>
        <begin position="177"/>
        <end position="540"/>
    </location>
</feature>
<dbReference type="InterPro" id="IPR051048">
    <property type="entry name" value="Peptidase_S8/S53_subtilisin"/>
</dbReference>
<dbReference type="Pfam" id="PF00082">
    <property type="entry name" value="Peptidase_S8"/>
    <property type="match status" value="1"/>
</dbReference>
<evidence type="ECO:0000256" key="1">
    <source>
        <dbReference type="ARBA" id="ARBA00011073"/>
    </source>
</evidence>
<dbReference type="Proteomes" id="UP000192923">
    <property type="component" value="Unassembled WGS sequence"/>
</dbReference>
<dbReference type="AlphaFoldDB" id="A0A1Y6D386"/>
<evidence type="ECO:0000313" key="9">
    <source>
        <dbReference type="EMBL" id="SMF97409.1"/>
    </source>
</evidence>
<dbReference type="InterPro" id="IPR022398">
    <property type="entry name" value="Peptidase_S8_His-AS"/>
</dbReference>
<dbReference type="GO" id="GO:0004252">
    <property type="term" value="F:serine-type endopeptidase activity"/>
    <property type="evidence" value="ECO:0007669"/>
    <property type="project" value="UniProtKB-UniRule"/>
</dbReference>
<dbReference type="PANTHER" id="PTHR43399:SF4">
    <property type="entry name" value="CELL WALL-ASSOCIATED PROTEASE"/>
    <property type="match status" value="1"/>
</dbReference>
<evidence type="ECO:0000256" key="2">
    <source>
        <dbReference type="ARBA" id="ARBA00022670"/>
    </source>
</evidence>
<accession>A0A1Y6D386</accession>
<feature type="chain" id="PRO_5012283254" evidence="7">
    <location>
        <begin position="29"/>
        <end position="611"/>
    </location>
</feature>
<dbReference type="OrthoDB" id="9790784at2"/>
<evidence type="ECO:0000256" key="6">
    <source>
        <dbReference type="PROSITE-ProRule" id="PRU01240"/>
    </source>
</evidence>
<dbReference type="GO" id="GO:0006508">
    <property type="term" value="P:proteolysis"/>
    <property type="evidence" value="ECO:0007669"/>
    <property type="project" value="UniProtKB-KW"/>
</dbReference>
<keyword evidence="7" id="KW-0732">Signal</keyword>
<feature type="signal peptide" evidence="7">
    <location>
        <begin position="1"/>
        <end position="28"/>
    </location>
</feature>
<feature type="active site" description="Charge relay system" evidence="5 6">
    <location>
        <position position="517"/>
    </location>
</feature>
<evidence type="ECO:0000256" key="5">
    <source>
        <dbReference type="PIRSR" id="PIRSR615500-1"/>
    </source>
</evidence>
<reference evidence="9 10" key="1">
    <citation type="submission" date="2016-12" db="EMBL/GenBank/DDBJ databases">
        <authorList>
            <person name="Song W.-J."/>
            <person name="Kurnit D.M."/>
        </authorList>
    </citation>
    <scope>NUCLEOTIDE SEQUENCE [LARGE SCALE GENOMIC DNA]</scope>
    <source>
        <strain evidence="9 10">175</strain>
    </source>
</reference>
<dbReference type="PANTHER" id="PTHR43399">
    <property type="entry name" value="SUBTILISIN-RELATED"/>
    <property type="match status" value="1"/>
</dbReference>
<dbReference type="InterPro" id="IPR015500">
    <property type="entry name" value="Peptidase_S8_subtilisin-rel"/>
</dbReference>
<dbReference type="InterPro" id="IPR023828">
    <property type="entry name" value="Peptidase_S8_Ser-AS"/>
</dbReference>
<dbReference type="RefSeq" id="WP_085216444.1">
    <property type="nucleotide sequence ID" value="NZ_FXAM01000002.1"/>
</dbReference>
<sequence length="611" mass="64138">MKTKYMQSARALACAALFASLQPVAVWAAPPDLDQAVPQRLLIDTSGPTAHASLRASLEQQGMQVVSDHPGLNFMVVQTPQTGTVSARSALAGLRADSRVARVAHDRVKRLINPQMRRELFGAAPFRKKLAAPSAGQAAARVAADPALGLAGLMWNAQRIHAQQAWNQALGLGYQFIKVGVADTGLDYTHAELADKVDGVVDFTVNEQPNLCAYYGYQTDAQLAATLGAPAADLDFHGHGSWIGGSIAAALDGSGINGIAPGVQLVSLKIAQNCGYAYDSEILDAFAYAADHGIDVVSISFGGYLDRTDPEQDLIYNFYQRVVDYAWNRGTLIVAAAGNEHARIGMGGQVLSHGILDVPPGGTDYYGLWETPAGIPGVVMVSSTGNVVNAPADTCPADSLANGNHQWCKLKTDAHQPSGVGRKNQLAYYSNYGPRVDFAAPGGARKFNLPVIDNGGTEGWPWTGQGSIAGGGSVADGYNAWEVFSITSNYAQDIPCFMISGTAFPEKQCYAVIQGTSMATPQVSAVAALALSTHPAAWKDPAAVVSLLRAGAVPIVNNRTRVLSATDTSPGDLGGKACTYGYCHLGKQVISDLEAYGAGLIDAYGSVSQPQ</sequence>
<proteinExistence type="inferred from homology"/>
<dbReference type="PRINTS" id="PR00723">
    <property type="entry name" value="SUBTILISIN"/>
</dbReference>
<evidence type="ECO:0000256" key="4">
    <source>
        <dbReference type="ARBA" id="ARBA00022825"/>
    </source>
</evidence>
<organism evidence="9 10">
    <name type="scientific">Methylomagnum ishizawai</name>
    <dbReference type="NCBI Taxonomy" id="1760988"/>
    <lineage>
        <taxon>Bacteria</taxon>
        <taxon>Pseudomonadati</taxon>
        <taxon>Pseudomonadota</taxon>
        <taxon>Gammaproteobacteria</taxon>
        <taxon>Methylococcales</taxon>
        <taxon>Methylococcaceae</taxon>
        <taxon>Methylomagnum</taxon>
    </lineage>
</organism>
<comment type="similarity">
    <text evidence="1 6">Belongs to the peptidase S8 family.</text>
</comment>
<keyword evidence="4 6" id="KW-0720">Serine protease</keyword>
<dbReference type="STRING" id="1760988.SAMN02949497_0436"/>
<dbReference type="InterPro" id="IPR000209">
    <property type="entry name" value="Peptidase_S8/S53_dom"/>
</dbReference>
<keyword evidence="2 6" id="KW-0645">Protease</keyword>
<feature type="active site" description="Charge relay system" evidence="5 6">
    <location>
        <position position="239"/>
    </location>
</feature>
<dbReference type="PROSITE" id="PS00137">
    <property type="entry name" value="SUBTILASE_HIS"/>
    <property type="match status" value="1"/>
</dbReference>
<dbReference type="SUPFAM" id="SSF52743">
    <property type="entry name" value="Subtilisin-like"/>
    <property type="match status" value="1"/>
</dbReference>
<dbReference type="Gene3D" id="3.40.50.200">
    <property type="entry name" value="Peptidase S8/S53 domain"/>
    <property type="match status" value="1"/>
</dbReference>
<keyword evidence="10" id="KW-1185">Reference proteome</keyword>
<dbReference type="InterPro" id="IPR036852">
    <property type="entry name" value="Peptidase_S8/S53_dom_sf"/>
</dbReference>
<evidence type="ECO:0000259" key="8">
    <source>
        <dbReference type="Pfam" id="PF00082"/>
    </source>
</evidence>
<gene>
    <name evidence="9" type="ORF">SAMN02949497_0436</name>
</gene>
<feature type="active site" description="Charge relay system" evidence="5 6">
    <location>
        <position position="183"/>
    </location>
</feature>
<dbReference type="EMBL" id="FXAM01000002">
    <property type="protein sequence ID" value="SMF97409.1"/>
    <property type="molecule type" value="Genomic_DNA"/>
</dbReference>
<evidence type="ECO:0000313" key="10">
    <source>
        <dbReference type="Proteomes" id="UP000192923"/>
    </source>
</evidence>